<dbReference type="OrthoDB" id="1190024at2"/>
<evidence type="ECO:0000313" key="3">
    <source>
        <dbReference type="Proteomes" id="UP000198282"/>
    </source>
</evidence>
<gene>
    <name evidence="2" type="ORF">SAMN05216276_105028</name>
</gene>
<dbReference type="SUPFAM" id="SSF160631">
    <property type="entry name" value="SMI1/KNR4-like"/>
    <property type="match status" value="1"/>
</dbReference>
<keyword evidence="3" id="KW-1185">Reference proteome</keyword>
<name>A0A239N1V4_9ACTN</name>
<feature type="domain" description="Knr4/Smi1-like" evidence="1">
    <location>
        <begin position="36"/>
        <end position="176"/>
    </location>
</feature>
<sequence length="186" mass="21322">MWDVEHVLSRLAAMAGADPKCQKFGAGRHRYRLGPVISEAEAAAFEERHGVTLPEAYRTSVTQVGDGGAGPFYGLFRLEESRRRDAEWEDREIPDFLATPFPHTEAWTPDPYKELDGDEYDDPQWITGSLNIAEFGCGAFLRLVIIGPERGHIWFDDRPSDGGLTRERGFYEWYMDWLTNPEQYFL</sequence>
<dbReference type="RefSeq" id="WP_089211569.1">
    <property type="nucleotide sequence ID" value="NZ_FZOD01000050.1"/>
</dbReference>
<protein>
    <recommendedName>
        <fullName evidence="1">Knr4/Smi1-like domain-containing protein</fullName>
    </recommendedName>
</protein>
<evidence type="ECO:0000259" key="1">
    <source>
        <dbReference type="SMART" id="SM00860"/>
    </source>
</evidence>
<dbReference type="InterPro" id="IPR037883">
    <property type="entry name" value="Knr4/Smi1-like_sf"/>
</dbReference>
<dbReference type="Proteomes" id="UP000198282">
    <property type="component" value="Unassembled WGS sequence"/>
</dbReference>
<dbReference type="Pfam" id="PF09346">
    <property type="entry name" value="SMI1_KNR4"/>
    <property type="match status" value="1"/>
</dbReference>
<accession>A0A239N1V4</accession>
<dbReference type="SMART" id="SM00860">
    <property type="entry name" value="SMI1_KNR4"/>
    <property type="match status" value="1"/>
</dbReference>
<organism evidence="2 3">
    <name type="scientific">Streptosporangium subroseum</name>
    <dbReference type="NCBI Taxonomy" id="106412"/>
    <lineage>
        <taxon>Bacteria</taxon>
        <taxon>Bacillati</taxon>
        <taxon>Actinomycetota</taxon>
        <taxon>Actinomycetes</taxon>
        <taxon>Streptosporangiales</taxon>
        <taxon>Streptosporangiaceae</taxon>
        <taxon>Streptosporangium</taxon>
    </lineage>
</organism>
<reference evidence="2 3" key="1">
    <citation type="submission" date="2017-06" db="EMBL/GenBank/DDBJ databases">
        <authorList>
            <person name="Kim H.J."/>
            <person name="Triplett B.A."/>
        </authorList>
    </citation>
    <scope>NUCLEOTIDE SEQUENCE [LARGE SCALE GENOMIC DNA]</scope>
    <source>
        <strain evidence="2 3">CGMCC 4.2132</strain>
    </source>
</reference>
<dbReference type="InterPro" id="IPR018958">
    <property type="entry name" value="Knr4/Smi1-like_dom"/>
</dbReference>
<dbReference type="EMBL" id="FZOD01000050">
    <property type="protein sequence ID" value="SNT48951.1"/>
    <property type="molecule type" value="Genomic_DNA"/>
</dbReference>
<dbReference type="AlphaFoldDB" id="A0A239N1V4"/>
<evidence type="ECO:0000313" key="2">
    <source>
        <dbReference type="EMBL" id="SNT48951.1"/>
    </source>
</evidence>
<proteinExistence type="predicted"/>